<evidence type="ECO:0000313" key="1">
    <source>
        <dbReference type="EMBL" id="TPH12175.1"/>
    </source>
</evidence>
<dbReference type="Proteomes" id="UP000315303">
    <property type="component" value="Unassembled WGS sequence"/>
</dbReference>
<reference evidence="1 2" key="1">
    <citation type="submission" date="2019-01" db="EMBL/GenBank/DDBJ databases">
        <title>Litorilituus lipolytica sp. nov., isolated from intertidal sand of the Yellow Sea in China.</title>
        <authorList>
            <person name="Liu A."/>
        </authorList>
    </citation>
    <scope>NUCLEOTIDE SEQUENCE [LARGE SCALE GENOMIC DNA]</scope>
    <source>
        <strain evidence="1 2">RZ04</strain>
    </source>
</reference>
<comment type="caution">
    <text evidence="1">The sequence shown here is derived from an EMBL/GenBank/DDBJ whole genome shotgun (WGS) entry which is preliminary data.</text>
</comment>
<dbReference type="AlphaFoldDB" id="A0A502KPN8"/>
<protein>
    <submittedName>
        <fullName evidence="1">Transporter substrate-binding domain-containing protein</fullName>
    </submittedName>
</protein>
<dbReference type="SUPFAM" id="SSF53850">
    <property type="entry name" value="Periplasmic binding protein-like II"/>
    <property type="match status" value="1"/>
</dbReference>
<sequence>MNKLINMNNVSLALGFVSSYHQKMKYFFLIYLAIFYSSFGQAKDLELEVVSESWPPFIIADKEVSGIVTDQVKEILNKSGINYHINIYPWARSYHIAITKPNVLIYSIYKTEERKPHFHWFCPIHKATPIHIYKLSTNKIDVNSLAALKKAVVGIMRGDNSHQYLLDNGFKDGINLDVSANEETNLLKLLNGRVDVVVQSEESFRYRLNNLGEKDIDFLAGLTIHKGKQAEHCMALSKGTDPQIIKQVSHSFEQWKKANQS</sequence>
<organism evidence="1 2">
    <name type="scientific">Litorilituus lipolyticus</name>
    <dbReference type="NCBI Taxonomy" id="2491017"/>
    <lineage>
        <taxon>Bacteria</taxon>
        <taxon>Pseudomonadati</taxon>
        <taxon>Pseudomonadota</taxon>
        <taxon>Gammaproteobacteria</taxon>
        <taxon>Alteromonadales</taxon>
        <taxon>Colwelliaceae</taxon>
        <taxon>Litorilituus</taxon>
    </lineage>
</organism>
<dbReference type="PANTHER" id="PTHR38834">
    <property type="entry name" value="PERIPLASMIC SUBSTRATE BINDING PROTEIN FAMILY 3"/>
    <property type="match status" value="1"/>
</dbReference>
<keyword evidence="2" id="KW-1185">Reference proteome</keyword>
<dbReference type="OrthoDB" id="8587856at2"/>
<dbReference type="Gene3D" id="3.40.190.10">
    <property type="entry name" value="Periplasmic binding protein-like II"/>
    <property type="match status" value="2"/>
</dbReference>
<dbReference type="EMBL" id="SAWY01000041">
    <property type="protein sequence ID" value="TPH12175.1"/>
    <property type="molecule type" value="Genomic_DNA"/>
</dbReference>
<accession>A0A502KPN8</accession>
<gene>
    <name evidence="1" type="ORF">EPA86_17665</name>
</gene>
<dbReference type="PANTHER" id="PTHR38834:SF3">
    <property type="entry name" value="SOLUTE-BINDING PROTEIN FAMILY 3_N-TERMINAL DOMAIN-CONTAINING PROTEIN"/>
    <property type="match status" value="1"/>
</dbReference>
<name>A0A502KPN8_9GAMM</name>
<proteinExistence type="predicted"/>
<evidence type="ECO:0000313" key="2">
    <source>
        <dbReference type="Proteomes" id="UP000315303"/>
    </source>
</evidence>